<feature type="domain" description="SCP" evidence="3">
    <location>
        <begin position="79"/>
        <end position="208"/>
    </location>
</feature>
<evidence type="ECO:0000259" key="3">
    <source>
        <dbReference type="SMART" id="SM00198"/>
    </source>
</evidence>
<proteinExistence type="predicted"/>
<dbReference type="InterPro" id="IPR035940">
    <property type="entry name" value="CAP_sf"/>
</dbReference>
<evidence type="ECO:0000313" key="4">
    <source>
        <dbReference type="EMBL" id="TRY68227.1"/>
    </source>
</evidence>
<keyword evidence="2" id="KW-0732">Signal</keyword>
<accession>A0A553NS12</accession>
<evidence type="ECO:0000256" key="2">
    <source>
        <dbReference type="SAM" id="SignalP"/>
    </source>
</evidence>
<dbReference type="PANTHER" id="PTHR10334">
    <property type="entry name" value="CYSTEINE-RICH SECRETORY PROTEIN-RELATED"/>
    <property type="match status" value="1"/>
</dbReference>
<dbReference type="SUPFAM" id="SSF55797">
    <property type="entry name" value="PR-1-like"/>
    <property type="match status" value="1"/>
</dbReference>
<keyword evidence="1" id="KW-0812">Transmembrane</keyword>
<organism evidence="4 5">
    <name type="scientific">Tigriopus californicus</name>
    <name type="common">Marine copepod</name>
    <dbReference type="NCBI Taxonomy" id="6832"/>
    <lineage>
        <taxon>Eukaryota</taxon>
        <taxon>Metazoa</taxon>
        <taxon>Ecdysozoa</taxon>
        <taxon>Arthropoda</taxon>
        <taxon>Crustacea</taxon>
        <taxon>Multicrustacea</taxon>
        <taxon>Hexanauplia</taxon>
        <taxon>Copepoda</taxon>
        <taxon>Harpacticoida</taxon>
        <taxon>Harpacticidae</taxon>
        <taxon>Tigriopus</taxon>
    </lineage>
</organism>
<comment type="caution">
    <text evidence="4">The sequence shown here is derived from an EMBL/GenBank/DDBJ whole genome shotgun (WGS) entry which is preliminary data.</text>
</comment>
<dbReference type="PRINTS" id="PR00838">
    <property type="entry name" value="V5ALLERGEN"/>
</dbReference>
<feature type="chain" id="PRO_5022221739" description="SCP domain-containing protein" evidence="2">
    <location>
        <begin position="24"/>
        <end position="338"/>
    </location>
</feature>
<keyword evidence="5" id="KW-1185">Reference proteome</keyword>
<dbReference type="InterPro" id="IPR001283">
    <property type="entry name" value="CRISP-related"/>
</dbReference>
<dbReference type="Proteomes" id="UP000318571">
    <property type="component" value="Chromosome 1"/>
</dbReference>
<evidence type="ECO:0000313" key="5">
    <source>
        <dbReference type="Proteomes" id="UP000318571"/>
    </source>
</evidence>
<dbReference type="EMBL" id="VCGU01000010">
    <property type="protein sequence ID" value="TRY68227.1"/>
    <property type="molecule type" value="Genomic_DNA"/>
</dbReference>
<dbReference type="SMART" id="SM00198">
    <property type="entry name" value="SCP"/>
    <property type="match status" value="1"/>
</dbReference>
<name>A0A553NS12_TIGCA</name>
<gene>
    <name evidence="4" type="ORF">TCAL_05216</name>
</gene>
<feature type="transmembrane region" description="Helical" evidence="1">
    <location>
        <begin position="295"/>
        <end position="313"/>
    </location>
</feature>
<dbReference type="AlphaFoldDB" id="A0A553NS12"/>
<protein>
    <recommendedName>
        <fullName evidence="3">SCP domain-containing protein</fullName>
    </recommendedName>
</protein>
<dbReference type="Gene3D" id="3.40.33.10">
    <property type="entry name" value="CAP"/>
    <property type="match status" value="1"/>
</dbReference>
<keyword evidence="1" id="KW-1133">Transmembrane helix</keyword>
<feature type="signal peptide" evidence="2">
    <location>
        <begin position="1"/>
        <end position="23"/>
    </location>
</feature>
<keyword evidence="1" id="KW-0472">Membrane</keyword>
<dbReference type="Pfam" id="PF00188">
    <property type="entry name" value="CAP"/>
    <property type="match status" value="1"/>
</dbReference>
<evidence type="ECO:0000256" key="1">
    <source>
        <dbReference type="SAM" id="Phobius"/>
    </source>
</evidence>
<dbReference type="CDD" id="cd05380">
    <property type="entry name" value="CAP_euk"/>
    <property type="match status" value="1"/>
</dbReference>
<dbReference type="InterPro" id="IPR002413">
    <property type="entry name" value="V5_allergen-like"/>
</dbReference>
<reference evidence="4 5" key="1">
    <citation type="journal article" date="2018" name="Nat. Ecol. Evol.">
        <title>Genomic signatures of mitonuclear coevolution across populations of Tigriopus californicus.</title>
        <authorList>
            <person name="Barreto F.S."/>
            <person name="Watson E.T."/>
            <person name="Lima T.G."/>
            <person name="Willett C.S."/>
            <person name="Edmands S."/>
            <person name="Li W."/>
            <person name="Burton R.S."/>
        </authorList>
    </citation>
    <scope>NUCLEOTIDE SEQUENCE [LARGE SCALE GENOMIC DNA]</scope>
    <source>
        <strain evidence="4 5">San Diego</strain>
    </source>
</reference>
<sequence>MLSYSPALCLLSILIASFSPAQGSGSLSGFSTGSQTLSLPKDRNGNPDYCFITKAHTACNAKGYGAKCTRVLGDGVSKFEKAEIMRVHNEFRAKLANGLEKRGRPGPQPSAADMEEMEWDDELARVAQAHANECKFAHDCADCRRVERFGVGQNLYIYKQTQESAATDWTRAITDWYDEVKLFSKRSVKPFRCDRRHHQTNPTTNNNYYYDDDDYDDDDIHGVSSEIAGKDWLLTTVNDVFGNEIDQYYSVDLKSNEESEMFFEDMVPHPKQGIACLSFRYKKYLKDGGQSPLEVLAWPIAAALVNNFFVILFRATSPTAKKMYVALNDVAVEDGPCD</sequence>
<dbReference type="InterPro" id="IPR014044">
    <property type="entry name" value="CAP_dom"/>
</dbReference>